<proteinExistence type="predicted"/>
<keyword evidence="2" id="KW-1185">Reference proteome</keyword>
<name>A0A9X1P4D7_9HYPH</name>
<sequence>MMTRLAEERIRIKLGDTVVELVPTLRAALCLARRYGTYGALIDKLAEGSTTAFADAIEAGAGIAGAGDLIHAQADSDGYFAVIARLAPPLIDFVISLAGPMSDDKGDDRTTGEPITFAEHHEQLFEFATGWLRWTPAEAWAATPAEIKTAKRGHEAMLRWLYGGEEAQTQKTKGKGAISDRIRGFFARQPA</sequence>
<gene>
    <name evidence="1" type="ORF">LZD57_16235</name>
</gene>
<dbReference type="RefSeq" id="WP_233720528.1">
    <property type="nucleotide sequence ID" value="NZ_JAJUWU010000016.1"/>
</dbReference>
<protein>
    <submittedName>
        <fullName evidence="1">Phage tail assembly chaperone</fullName>
    </submittedName>
</protein>
<organism evidence="1 2">
    <name type="scientific">Jiella avicenniae</name>
    <dbReference type="NCBI Taxonomy" id="2907202"/>
    <lineage>
        <taxon>Bacteria</taxon>
        <taxon>Pseudomonadati</taxon>
        <taxon>Pseudomonadota</taxon>
        <taxon>Alphaproteobacteria</taxon>
        <taxon>Hyphomicrobiales</taxon>
        <taxon>Aurantimonadaceae</taxon>
        <taxon>Jiella</taxon>
    </lineage>
</organism>
<evidence type="ECO:0000313" key="1">
    <source>
        <dbReference type="EMBL" id="MCE7029539.1"/>
    </source>
</evidence>
<dbReference type="AlphaFoldDB" id="A0A9X1P4D7"/>
<dbReference type="EMBL" id="JAJUWU010000016">
    <property type="protein sequence ID" value="MCE7029539.1"/>
    <property type="molecule type" value="Genomic_DNA"/>
</dbReference>
<accession>A0A9X1P4D7</accession>
<reference evidence="1" key="1">
    <citation type="submission" date="2022-01" db="EMBL/GenBank/DDBJ databases">
        <title>Jiella avicenniae sp. nov., a novel endophytic bacterium isolated from bark of Avicennia marina.</title>
        <authorList>
            <person name="Tuo L."/>
        </authorList>
    </citation>
    <scope>NUCLEOTIDE SEQUENCE</scope>
    <source>
        <strain evidence="1">CBK1P-4</strain>
    </source>
</reference>
<comment type="caution">
    <text evidence="1">The sequence shown here is derived from an EMBL/GenBank/DDBJ whole genome shotgun (WGS) entry which is preliminary data.</text>
</comment>
<dbReference type="Proteomes" id="UP001139035">
    <property type="component" value="Unassembled WGS sequence"/>
</dbReference>
<evidence type="ECO:0000313" key="2">
    <source>
        <dbReference type="Proteomes" id="UP001139035"/>
    </source>
</evidence>